<evidence type="ECO:0000313" key="5">
    <source>
        <dbReference type="EMBL" id="NIZ46738.1"/>
    </source>
</evidence>
<dbReference type="Gene3D" id="1.20.200.10">
    <property type="entry name" value="Fumarase/aspartase (Central domain)"/>
    <property type="match status" value="1"/>
</dbReference>
<dbReference type="Gene3D" id="1.10.275.60">
    <property type="match status" value="1"/>
</dbReference>
<dbReference type="PRINTS" id="PR00145">
    <property type="entry name" value="ARGSUCLYASE"/>
</dbReference>
<dbReference type="PANTHER" id="PTHR43172:SF1">
    <property type="entry name" value="ADENYLOSUCCINATE LYASE"/>
    <property type="match status" value="1"/>
</dbReference>
<keyword evidence="1 3" id="KW-0456">Lyase</keyword>
<dbReference type="InterPro" id="IPR019468">
    <property type="entry name" value="AdenyloSucc_lyase_C"/>
</dbReference>
<dbReference type="EMBL" id="JAATLK010000001">
    <property type="protein sequence ID" value="NIZ46738.1"/>
    <property type="molecule type" value="Genomic_DNA"/>
</dbReference>
<keyword evidence="6" id="KW-1185">Reference proteome</keyword>
<gene>
    <name evidence="5" type="ORF">HCT46_02215</name>
</gene>
<reference evidence="5" key="1">
    <citation type="submission" date="2020-03" db="EMBL/GenBank/DDBJ databases">
        <title>Spirochaetal bacteria isolated from arthropods constitute a novel genus Entomospira genus novum within the order Spirochaetales.</title>
        <authorList>
            <person name="Grana-Miraglia L."/>
            <person name="Sikutova S."/>
            <person name="Fingerle V."/>
            <person name="Sing A."/>
            <person name="Castillo-Ramirez S."/>
            <person name="Margos G."/>
            <person name="Rudolf I."/>
        </authorList>
    </citation>
    <scope>NUCLEOTIDE SEQUENCE</scope>
    <source>
        <strain evidence="5">BR208</strain>
    </source>
</reference>
<evidence type="ECO:0000313" key="6">
    <source>
        <dbReference type="Proteomes" id="UP000752013"/>
    </source>
</evidence>
<comment type="pathway">
    <text evidence="3">Purine metabolism; IMP biosynthesis via de novo pathway; 5-amino-1-(5-phospho-D-ribosyl)imidazole-4-carboxamide from 5-amino-1-(5-phospho-D-ribosyl)imidazole-4-carboxylate: step 2/2.</text>
</comment>
<proteinExistence type="inferred from homology"/>
<dbReference type="GO" id="GO:0044208">
    <property type="term" value="P:'de novo' AMP biosynthetic process"/>
    <property type="evidence" value="ECO:0007669"/>
    <property type="project" value="TreeGrafter"/>
</dbReference>
<dbReference type="GO" id="GO:0005829">
    <property type="term" value="C:cytosol"/>
    <property type="evidence" value="ECO:0007669"/>
    <property type="project" value="TreeGrafter"/>
</dbReference>
<dbReference type="SMART" id="SM00998">
    <property type="entry name" value="ADSL_C"/>
    <property type="match status" value="1"/>
</dbReference>
<evidence type="ECO:0000256" key="1">
    <source>
        <dbReference type="ARBA" id="ARBA00023239"/>
    </source>
</evidence>
<dbReference type="InterPro" id="IPR020557">
    <property type="entry name" value="Fumarate_lyase_CS"/>
</dbReference>
<dbReference type="InterPro" id="IPR000362">
    <property type="entry name" value="Fumarate_lyase_fam"/>
</dbReference>
<comment type="similarity">
    <text evidence="3">Belongs to the lyase 1 family. Adenylosuccinate lyase subfamily.</text>
</comment>
<dbReference type="RefSeq" id="WP_167703190.1">
    <property type="nucleotide sequence ID" value="NZ_CP118168.1"/>
</dbReference>
<organism evidence="5 6">
    <name type="scientific">Entomospira nematocerorum</name>
    <dbReference type="NCBI Taxonomy" id="2719987"/>
    <lineage>
        <taxon>Bacteria</taxon>
        <taxon>Pseudomonadati</taxon>
        <taxon>Spirochaetota</taxon>
        <taxon>Spirochaetia</taxon>
        <taxon>Spirochaetales</taxon>
        <taxon>Spirochaetaceae</taxon>
        <taxon>Entomospira</taxon>
    </lineage>
</organism>
<accession>A0A968GEJ2</accession>
<evidence type="ECO:0000256" key="2">
    <source>
        <dbReference type="NCBIfam" id="TIGR00928"/>
    </source>
</evidence>
<comment type="catalytic activity">
    <reaction evidence="3">
        <text>N(6)-(1,2-dicarboxyethyl)-AMP = fumarate + AMP</text>
        <dbReference type="Rhea" id="RHEA:16853"/>
        <dbReference type="ChEBI" id="CHEBI:29806"/>
        <dbReference type="ChEBI" id="CHEBI:57567"/>
        <dbReference type="ChEBI" id="CHEBI:456215"/>
        <dbReference type="EC" id="4.3.2.2"/>
    </reaction>
</comment>
<dbReference type="InterPro" id="IPR022761">
    <property type="entry name" value="Fumarate_lyase_N"/>
</dbReference>
<evidence type="ECO:0000256" key="3">
    <source>
        <dbReference type="RuleBase" id="RU361172"/>
    </source>
</evidence>
<dbReference type="Gene3D" id="1.10.40.30">
    <property type="entry name" value="Fumarase/aspartase (C-terminal domain)"/>
    <property type="match status" value="1"/>
</dbReference>
<dbReference type="PRINTS" id="PR00149">
    <property type="entry name" value="FUMRATELYASE"/>
</dbReference>
<comment type="caution">
    <text evidence="5">The sequence shown here is derived from an EMBL/GenBank/DDBJ whole genome shotgun (WGS) entry which is preliminary data.</text>
</comment>
<dbReference type="PANTHER" id="PTHR43172">
    <property type="entry name" value="ADENYLOSUCCINATE LYASE"/>
    <property type="match status" value="1"/>
</dbReference>
<dbReference type="GO" id="GO:0004018">
    <property type="term" value="F:N6-(1,2-dicarboxyethyl)AMP AMP-lyase (fumarate-forming) activity"/>
    <property type="evidence" value="ECO:0007669"/>
    <property type="project" value="UniProtKB-UniRule"/>
</dbReference>
<evidence type="ECO:0000259" key="4">
    <source>
        <dbReference type="SMART" id="SM00998"/>
    </source>
</evidence>
<dbReference type="AlphaFoldDB" id="A0A968GEJ2"/>
<dbReference type="SUPFAM" id="SSF48557">
    <property type="entry name" value="L-aspartase-like"/>
    <property type="match status" value="1"/>
</dbReference>
<dbReference type="InterPro" id="IPR004769">
    <property type="entry name" value="Pur_lyase"/>
</dbReference>
<dbReference type="EC" id="4.3.2.2" evidence="2 3"/>
<dbReference type="GO" id="GO:0070626">
    <property type="term" value="F:(S)-2-(5-amino-1-(5-phospho-D-ribosyl)imidazole-4-carboxamido) succinate lyase (fumarate-forming) activity"/>
    <property type="evidence" value="ECO:0007669"/>
    <property type="project" value="TreeGrafter"/>
</dbReference>
<name>A0A968GEJ2_9SPIO</name>
<dbReference type="Pfam" id="PF10397">
    <property type="entry name" value="ADSL_C"/>
    <property type="match status" value="1"/>
</dbReference>
<dbReference type="PROSITE" id="PS00163">
    <property type="entry name" value="FUMARATE_LYASES"/>
    <property type="match status" value="1"/>
</dbReference>
<dbReference type="Proteomes" id="UP000752013">
    <property type="component" value="Unassembled WGS sequence"/>
</dbReference>
<comment type="pathway">
    <text evidence="3">Purine metabolism; AMP biosynthesis via de novo pathway; AMP from IMP: step 2/2.</text>
</comment>
<dbReference type="Pfam" id="PF00206">
    <property type="entry name" value="Lyase_1"/>
    <property type="match status" value="1"/>
</dbReference>
<dbReference type="NCBIfam" id="TIGR00928">
    <property type="entry name" value="purB"/>
    <property type="match status" value="1"/>
</dbReference>
<comment type="catalytic activity">
    <reaction evidence="3">
        <text>(2S)-2-[5-amino-1-(5-phospho-beta-D-ribosyl)imidazole-4-carboxamido]succinate = 5-amino-1-(5-phospho-beta-D-ribosyl)imidazole-4-carboxamide + fumarate</text>
        <dbReference type="Rhea" id="RHEA:23920"/>
        <dbReference type="ChEBI" id="CHEBI:29806"/>
        <dbReference type="ChEBI" id="CHEBI:58443"/>
        <dbReference type="ChEBI" id="CHEBI:58475"/>
        <dbReference type="EC" id="4.3.2.2"/>
    </reaction>
</comment>
<dbReference type="InterPro" id="IPR008948">
    <property type="entry name" value="L-Aspartase-like"/>
</dbReference>
<keyword evidence="3" id="KW-0658">Purine biosynthesis</keyword>
<protein>
    <recommendedName>
        <fullName evidence="2 3">Adenylosuccinate lyase</fullName>
        <shortName evidence="3">ASL</shortName>
        <ecNumber evidence="2 3">4.3.2.2</ecNumber>
    </recommendedName>
    <alternativeName>
        <fullName evidence="3">Adenylosuccinase</fullName>
    </alternativeName>
</protein>
<sequence>MIESDLWQSPWADRYASKQLLELFGNRSRTYHWRLMWLYLAKAQHTLGLPVTADQVADLEHHLESIDFIAIRDYELRFKHDVMAHVHAFGDKATLAKPILHLGATSADITDNADMIMFRKALEIIEIDLVMLLNQMRQFAHKHKAMITLGFTHFQSATATTVGKRATLWMQSLLHDLEEIISLIQSLPLKGFKGATGTAESYYNLFNGDYEQYLKMEQLIAGYADFDKVQSVSGQTYDRKWDVKILSSLSNIAISAHKMTNDLRLLQHLKEFEEPFGESQIGSSAMAYKRNPMKAERVSSLAKWVMSLYQGSVTTATTQWFERTLDDSAIRRLNIPQAFFGVNAILRLLQGIMADAHVYDRVIAMHLEQELPLLLTEKIMMAMVQAGGDRQEAHEVIRQATHQMTLALKMEGKRLSLLDLLSENPRCQLSRTELATILSHQDVSGFAVKQTEAFLKQVDQILAGYEQILQQTTIPELQV</sequence>
<feature type="domain" description="Adenylosuccinate lyase C-terminal" evidence="4">
    <location>
        <begin position="371"/>
        <end position="455"/>
    </location>
</feature>